<proteinExistence type="inferred from homology"/>
<dbReference type="InParanoid" id="A9V253"/>
<evidence type="ECO:0000313" key="8">
    <source>
        <dbReference type="EMBL" id="EDQ88193.1"/>
    </source>
</evidence>
<dbReference type="PROSITE" id="PS50055">
    <property type="entry name" value="TYR_PHOSPHATASE_PTP"/>
    <property type="match status" value="1"/>
</dbReference>
<sequence>MGQLATKDTVAHTATLHRQKVTKREYTRADLDQMVTYLVSESRRLKTHLRGLQQQPQGWQMEYGGLAPIGTDQPAEASKRPENVTQNRYINIVAYDHSRVTVKPSEATKNNDYINANWVPGYKGDKAYIACQGPVPDAFAAFWQMIWEQAVGLIVMITNEVEAGKLKCHRYWPDPNSELRVGNFVIKSISEVARTSFIERHFELTDQTSGQTVPVQQMQYILWPDRLCNAAEDMHPMLHPRDVVAEMRKSRNFLVQTLVQYGFVYLALLDAIDRGLGQAKQAISLLDEQAGTVLQTELNDLNQELAVAAEAQKAHPESDKGQQDIENLQKQTENVKTRVTTQERMHAFMTAVGKKTASANRDELVADWRGLEERVKSYKEEADAGEFNRQYSTAVNAWQPDQYAVEVSLTPLESRKAALTAQVEAIRLRGKSYRQQIDDFERERLLDLKQRVRSLQESVDHAESNARKIARRASDVRVAGLAAATTTSLTQRVSSLQVSNASSEVGGRVVPTPVPAKAGGPVPLEVEATPESTPEAPLGEEGELSEPATVSSAELYDNLIDNVWQNSADVVPEVDASVQEQSFTALRKAPPKAAKAHPMIAAMAKTSATKSPFK</sequence>
<dbReference type="GO" id="GO:0004725">
    <property type="term" value="F:protein tyrosine phosphatase activity"/>
    <property type="evidence" value="ECO:0000318"/>
    <property type="project" value="GO_Central"/>
</dbReference>
<feature type="coiled-coil region" evidence="5">
    <location>
        <begin position="325"/>
        <end position="381"/>
    </location>
</feature>
<evidence type="ECO:0000256" key="3">
    <source>
        <dbReference type="ARBA" id="ARBA00022801"/>
    </source>
</evidence>
<evidence type="ECO:0000256" key="2">
    <source>
        <dbReference type="ARBA" id="ARBA00013064"/>
    </source>
</evidence>
<evidence type="ECO:0000256" key="1">
    <source>
        <dbReference type="ARBA" id="ARBA00009580"/>
    </source>
</evidence>
<feature type="region of interest" description="Disordered" evidence="6">
    <location>
        <begin position="504"/>
        <end position="548"/>
    </location>
</feature>
<dbReference type="CDD" id="cd00047">
    <property type="entry name" value="PTPc"/>
    <property type="match status" value="1"/>
</dbReference>
<keyword evidence="3" id="KW-0378">Hydrolase</keyword>
<dbReference type="STRING" id="81824.A9V253"/>
<dbReference type="OMA" id="WGATTHR"/>
<gene>
    <name evidence="8" type="ORF">MONBRDRAFT_26361</name>
</gene>
<dbReference type="GeneID" id="5892228"/>
<dbReference type="KEGG" id="mbr:MONBRDRAFT_26361"/>
<evidence type="ECO:0000313" key="9">
    <source>
        <dbReference type="Proteomes" id="UP000001357"/>
    </source>
</evidence>
<dbReference type="PRINTS" id="PR00700">
    <property type="entry name" value="PRTYPHPHTASE"/>
</dbReference>
<dbReference type="Pfam" id="PF00102">
    <property type="entry name" value="Y_phosphatase"/>
    <property type="match status" value="1"/>
</dbReference>
<dbReference type="eggNOG" id="KOG0789">
    <property type="taxonomic scope" value="Eukaryota"/>
</dbReference>
<feature type="coiled-coil region" evidence="5">
    <location>
        <begin position="423"/>
        <end position="472"/>
    </location>
</feature>
<dbReference type="GO" id="GO:0007165">
    <property type="term" value="P:signal transduction"/>
    <property type="evidence" value="ECO:0000318"/>
    <property type="project" value="GO_Central"/>
</dbReference>
<protein>
    <recommendedName>
        <fullName evidence="2">protein-tyrosine-phosphatase</fullName>
        <ecNumber evidence="2">3.1.3.48</ecNumber>
    </recommendedName>
</protein>
<keyword evidence="4" id="KW-0904">Protein phosphatase</keyword>
<name>A9V253_MONBE</name>
<dbReference type="SUPFAM" id="SSF52799">
    <property type="entry name" value="(Phosphotyrosine protein) phosphatases II"/>
    <property type="match status" value="1"/>
</dbReference>
<evidence type="ECO:0000256" key="4">
    <source>
        <dbReference type="ARBA" id="ARBA00022912"/>
    </source>
</evidence>
<dbReference type="PANTHER" id="PTHR19134:SF562">
    <property type="entry name" value="PROTEIN-TYROSINE-PHOSPHATASE"/>
    <property type="match status" value="1"/>
</dbReference>
<dbReference type="FunFam" id="3.90.190.10:FF:000216">
    <property type="entry name" value="Protein-tyrosine phosphatase delta-b"/>
    <property type="match status" value="1"/>
</dbReference>
<dbReference type="Proteomes" id="UP000001357">
    <property type="component" value="Unassembled WGS sequence"/>
</dbReference>
<evidence type="ECO:0000259" key="7">
    <source>
        <dbReference type="PROSITE" id="PS50055"/>
    </source>
</evidence>
<comment type="similarity">
    <text evidence="1">Belongs to the protein-tyrosine phosphatase family.</text>
</comment>
<keyword evidence="5" id="KW-0175">Coiled coil</keyword>
<dbReference type="SMART" id="SM00194">
    <property type="entry name" value="PTPc"/>
    <property type="match status" value="1"/>
</dbReference>
<dbReference type="RefSeq" id="XP_001746786.1">
    <property type="nucleotide sequence ID" value="XM_001746734.1"/>
</dbReference>
<dbReference type="Gene3D" id="3.90.190.10">
    <property type="entry name" value="Protein tyrosine phosphatase superfamily"/>
    <property type="match status" value="1"/>
</dbReference>
<dbReference type="PANTHER" id="PTHR19134">
    <property type="entry name" value="RECEPTOR-TYPE TYROSINE-PROTEIN PHOSPHATASE"/>
    <property type="match status" value="1"/>
</dbReference>
<dbReference type="EC" id="3.1.3.48" evidence="2"/>
<accession>A9V253</accession>
<organism evidence="8 9">
    <name type="scientific">Monosiga brevicollis</name>
    <name type="common">Choanoflagellate</name>
    <dbReference type="NCBI Taxonomy" id="81824"/>
    <lineage>
        <taxon>Eukaryota</taxon>
        <taxon>Choanoflagellata</taxon>
        <taxon>Craspedida</taxon>
        <taxon>Salpingoecidae</taxon>
        <taxon>Monosiga</taxon>
    </lineage>
</organism>
<dbReference type="InterPro" id="IPR029021">
    <property type="entry name" value="Prot-tyrosine_phosphatase-like"/>
</dbReference>
<dbReference type="InterPro" id="IPR050348">
    <property type="entry name" value="Protein-Tyr_Phosphatase"/>
</dbReference>
<evidence type="ECO:0000256" key="6">
    <source>
        <dbReference type="SAM" id="MobiDB-lite"/>
    </source>
</evidence>
<feature type="domain" description="Tyrosine-protein phosphatase" evidence="7">
    <location>
        <begin position="59"/>
        <end position="279"/>
    </location>
</feature>
<dbReference type="EMBL" id="CH991555">
    <property type="protein sequence ID" value="EDQ88193.1"/>
    <property type="molecule type" value="Genomic_DNA"/>
</dbReference>
<reference evidence="8 9" key="1">
    <citation type="journal article" date="2008" name="Nature">
        <title>The genome of the choanoflagellate Monosiga brevicollis and the origin of metazoans.</title>
        <authorList>
            <consortium name="JGI Sequencing"/>
            <person name="King N."/>
            <person name="Westbrook M.J."/>
            <person name="Young S.L."/>
            <person name="Kuo A."/>
            <person name="Abedin M."/>
            <person name="Chapman J."/>
            <person name="Fairclough S."/>
            <person name="Hellsten U."/>
            <person name="Isogai Y."/>
            <person name="Letunic I."/>
            <person name="Marr M."/>
            <person name="Pincus D."/>
            <person name="Putnam N."/>
            <person name="Rokas A."/>
            <person name="Wright K.J."/>
            <person name="Zuzow R."/>
            <person name="Dirks W."/>
            <person name="Good M."/>
            <person name="Goodstein D."/>
            <person name="Lemons D."/>
            <person name="Li W."/>
            <person name="Lyons J.B."/>
            <person name="Morris A."/>
            <person name="Nichols S."/>
            <person name="Richter D.J."/>
            <person name="Salamov A."/>
            <person name="Bork P."/>
            <person name="Lim W.A."/>
            <person name="Manning G."/>
            <person name="Miller W.T."/>
            <person name="McGinnis W."/>
            <person name="Shapiro H."/>
            <person name="Tjian R."/>
            <person name="Grigoriev I.V."/>
            <person name="Rokhsar D."/>
        </authorList>
    </citation>
    <scope>NUCLEOTIDE SEQUENCE [LARGE SCALE GENOMIC DNA]</scope>
    <source>
        <strain evidence="9">MX1 / ATCC 50154</strain>
    </source>
</reference>
<dbReference type="InterPro" id="IPR000242">
    <property type="entry name" value="PTP_cat"/>
</dbReference>
<dbReference type="AlphaFoldDB" id="A9V253"/>
<evidence type="ECO:0000256" key="5">
    <source>
        <dbReference type="SAM" id="Coils"/>
    </source>
</evidence>
<keyword evidence="9" id="KW-1185">Reference proteome</keyword>